<protein>
    <submittedName>
        <fullName evidence="2">Uncharacterized protein</fullName>
    </submittedName>
</protein>
<dbReference type="InParanoid" id="A0A482WRZ2"/>
<dbReference type="EMBL" id="QKKF02026461">
    <property type="protein sequence ID" value="RZF36385.1"/>
    <property type="molecule type" value="Genomic_DNA"/>
</dbReference>
<sequence>MARTSGGARVLLLNVKQQLCWTSLLASSRTPGTPGPPPVNHVTPTSFGDTTSYKHRVSVAISPARSGPGVLCDREDAIRNH</sequence>
<feature type="region of interest" description="Disordered" evidence="1">
    <location>
        <begin position="26"/>
        <end position="47"/>
    </location>
</feature>
<comment type="caution">
    <text evidence="2">The sequence shown here is derived from an EMBL/GenBank/DDBJ whole genome shotgun (WGS) entry which is preliminary data.</text>
</comment>
<keyword evidence="3" id="KW-1185">Reference proteome</keyword>
<proteinExistence type="predicted"/>
<dbReference type="Proteomes" id="UP000291343">
    <property type="component" value="Unassembled WGS sequence"/>
</dbReference>
<evidence type="ECO:0000313" key="3">
    <source>
        <dbReference type="Proteomes" id="UP000291343"/>
    </source>
</evidence>
<name>A0A482WRZ2_LAOST</name>
<organism evidence="2 3">
    <name type="scientific">Laodelphax striatellus</name>
    <name type="common">Small brown planthopper</name>
    <name type="synonym">Delphax striatella</name>
    <dbReference type="NCBI Taxonomy" id="195883"/>
    <lineage>
        <taxon>Eukaryota</taxon>
        <taxon>Metazoa</taxon>
        <taxon>Ecdysozoa</taxon>
        <taxon>Arthropoda</taxon>
        <taxon>Hexapoda</taxon>
        <taxon>Insecta</taxon>
        <taxon>Pterygota</taxon>
        <taxon>Neoptera</taxon>
        <taxon>Paraneoptera</taxon>
        <taxon>Hemiptera</taxon>
        <taxon>Auchenorrhyncha</taxon>
        <taxon>Fulgoroidea</taxon>
        <taxon>Delphacidae</taxon>
        <taxon>Criomorphinae</taxon>
        <taxon>Laodelphax</taxon>
    </lineage>
</organism>
<accession>A0A482WRZ2</accession>
<evidence type="ECO:0000256" key="1">
    <source>
        <dbReference type="SAM" id="MobiDB-lite"/>
    </source>
</evidence>
<dbReference type="AlphaFoldDB" id="A0A482WRZ2"/>
<gene>
    <name evidence="2" type="ORF">LSTR_LSTR002981</name>
</gene>
<reference evidence="2 3" key="1">
    <citation type="journal article" date="2017" name="Gigascience">
        <title>Genome sequence of the small brown planthopper, Laodelphax striatellus.</title>
        <authorList>
            <person name="Zhu J."/>
            <person name="Jiang F."/>
            <person name="Wang X."/>
            <person name="Yang P."/>
            <person name="Bao Y."/>
            <person name="Zhao W."/>
            <person name="Wang W."/>
            <person name="Lu H."/>
            <person name="Wang Q."/>
            <person name="Cui N."/>
            <person name="Li J."/>
            <person name="Chen X."/>
            <person name="Luo L."/>
            <person name="Yu J."/>
            <person name="Kang L."/>
            <person name="Cui F."/>
        </authorList>
    </citation>
    <scope>NUCLEOTIDE SEQUENCE [LARGE SCALE GENOMIC DNA]</scope>
    <source>
        <strain evidence="2">Lst14</strain>
    </source>
</reference>
<evidence type="ECO:0000313" key="2">
    <source>
        <dbReference type="EMBL" id="RZF36385.1"/>
    </source>
</evidence>